<dbReference type="Proteomes" id="UP000194236">
    <property type="component" value="Unassembled WGS sequence"/>
</dbReference>
<evidence type="ECO:0000313" key="2">
    <source>
        <dbReference type="EMBL" id="OTF71279.1"/>
    </source>
</evidence>
<name>A0A1Y3AS61_EURMA</name>
<organism evidence="2 3">
    <name type="scientific">Euroglyphus maynei</name>
    <name type="common">Mayne's house dust mite</name>
    <dbReference type="NCBI Taxonomy" id="6958"/>
    <lineage>
        <taxon>Eukaryota</taxon>
        <taxon>Metazoa</taxon>
        <taxon>Ecdysozoa</taxon>
        <taxon>Arthropoda</taxon>
        <taxon>Chelicerata</taxon>
        <taxon>Arachnida</taxon>
        <taxon>Acari</taxon>
        <taxon>Acariformes</taxon>
        <taxon>Sarcoptiformes</taxon>
        <taxon>Astigmata</taxon>
        <taxon>Psoroptidia</taxon>
        <taxon>Analgoidea</taxon>
        <taxon>Pyroglyphidae</taxon>
        <taxon>Pyroglyphinae</taxon>
        <taxon>Euroglyphus</taxon>
    </lineage>
</organism>
<accession>A0A1Y3AS61</accession>
<dbReference type="AlphaFoldDB" id="A0A1Y3AS61"/>
<keyword evidence="2" id="KW-0238">DNA-binding</keyword>
<evidence type="ECO:0000256" key="1">
    <source>
        <dbReference type="SAM" id="MobiDB-lite"/>
    </source>
</evidence>
<gene>
    <name evidence="2" type="ORF">BLA29_003915</name>
</gene>
<proteinExistence type="predicted"/>
<dbReference type="GO" id="GO:0003677">
    <property type="term" value="F:DNA binding"/>
    <property type="evidence" value="ECO:0007669"/>
    <property type="project" value="UniProtKB-KW"/>
</dbReference>
<reference evidence="2 3" key="1">
    <citation type="submission" date="2017-03" db="EMBL/GenBank/DDBJ databases">
        <title>Genome Survey of Euroglyphus maynei.</title>
        <authorList>
            <person name="Arlian L.G."/>
            <person name="Morgan M.S."/>
            <person name="Rider S.D."/>
        </authorList>
    </citation>
    <scope>NUCLEOTIDE SEQUENCE [LARGE SCALE GENOMIC DNA]</scope>
    <source>
        <strain evidence="2">Arlian Lab</strain>
        <tissue evidence="2">Whole body</tissue>
    </source>
</reference>
<keyword evidence="3" id="KW-1185">Reference proteome</keyword>
<feature type="region of interest" description="Disordered" evidence="1">
    <location>
        <begin position="1"/>
        <end position="39"/>
    </location>
</feature>
<keyword evidence="2" id="KW-0371">Homeobox</keyword>
<dbReference type="OrthoDB" id="6159439at2759"/>
<comment type="caution">
    <text evidence="2">The sequence shown here is derived from an EMBL/GenBank/DDBJ whole genome shotgun (WGS) entry which is preliminary data.</text>
</comment>
<protein>
    <submittedName>
        <fullName evidence="2">Homeobox protein Nkx-2.2-like protein</fullName>
    </submittedName>
</protein>
<sequence length="155" mass="16789">MNIGPSTSSPPPPPSSSSSSTATISHHHHQYGSNAPEMSRSTFPSSYYDPFYANTATSPWSAYPTPASYTTSTSQVVTAAAAAAAANNCIIGPNGPKHSLVNTHFSSVHHSQRRKRRVLFTQAQMMTILTGLTHILTHSIRIDHYQQHSNSLNEL</sequence>
<evidence type="ECO:0000313" key="3">
    <source>
        <dbReference type="Proteomes" id="UP000194236"/>
    </source>
</evidence>
<dbReference type="EMBL" id="MUJZ01061818">
    <property type="protein sequence ID" value="OTF71279.1"/>
    <property type="molecule type" value="Genomic_DNA"/>
</dbReference>